<sequence>MIRLSPAPNTVLLGELPGLSRLELTRWLAVAPDMRVVGSGGTAEDLVRQCQRLRPSLVIAGESALPVLSQLNQVRPVPVLLYANGLPLPGMLREVARFGVYDYILPLLPREHTGAAQQRADFWRKIRAVLPSVSAPAPRPATLLAPPQGVIVLGGSTGGTKAVEQIVQQLSSTLKQAVLVAVHLPAHFTDSFVERLRRISPLPVQAASHESRLEPGKIMVIPGGQNMVVRPISNGPWLGWQTEFSTEMPGFDVPSIDLLLASLARTMGRKVTGVILSGLGSDGTAGAQLVRAQGGAIIAQNEQSATVFGMPKSVIQAGLASQVLPLHSIAEFINRYGSAASPVHAQARSVSQLSLG</sequence>
<dbReference type="EMBL" id="JADWYK010000004">
    <property type="protein sequence ID" value="MBG8553749.1"/>
    <property type="molecule type" value="Genomic_DNA"/>
</dbReference>
<organism evidence="6 7">
    <name type="scientific">Hymenobacter guriensis</name>
    <dbReference type="NCBI Taxonomy" id="2793065"/>
    <lineage>
        <taxon>Bacteria</taxon>
        <taxon>Pseudomonadati</taxon>
        <taxon>Bacteroidota</taxon>
        <taxon>Cytophagia</taxon>
        <taxon>Cytophagales</taxon>
        <taxon>Hymenobacteraceae</taxon>
        <taxon>Hymenobacter</taxon>
    </lineage>
</organism>
<comment type="catalytic activity">
    <reaction evidence="3">
        <text>[protein]-L-glutamate 5-O-methyl ester + H2O = L-glutamyl-[protein] + methanol + H(+)</text>
        <dbReference type="Rhea" id="RHEA:23236"/>
        <dbReference type="Rhea" id="RHEA-COMP:10208"/>
        <dbReference type="Rhea" id="RHEA-COMP:10311"/>
        <dbReference type="ChEBI" id="CHEBI:15377"/>
        <dbReference type="ChEBI" id="CHEBI:15378"/>
        <dbReference type="ChEBI" id="CHEBI:17790"/>
        <dbReference type="ChEBI" id="CHEBI:29973"/>
        <dbReference type="ChEBI" id="CHEBI:82795"/>
        <dbReference type="EC" id="3.1.1.61"/>
    </reaction>
</comment>
<dbReference type="InterPro" id="IPR035909">
    <property type="entry name" value="CheB_C"/>
</dbReference>
<reference evidence="6 7" key="1">
    <citation type="submission" date="2020-11" db="EMBL/GenBank/DDBJ databases">
        <title>Hymenobacter sp.</title>
        <authorList>
            <person name="Kim M.K."/>
        </authorList>
    </citation>
    <scope>NUCLEOTIDE SEQUENCE [LARGE SCALE GENOMIC DNA]</scope>
    <source>
        <strain evidence="6 7">BT594</strain>
    </source>
</reference>
<evidence type="ECO:0000313" key="7">
    <source>
        <dbReference type="Proteomes" id="UP000601099"/>
    </source>
</evidence>
<feature type="active site" evidence="4">
    <location>
        <position position="183"/>
    </location>
</feature>
<keyword evidence="7" id="KW-1185">Reference proteome</keyword>
<evidence type="ECO:0000259" key="5">
    <source>
        <dbReference type="PROSITE" id="PS50122"/>
    </source>
</evidence>
<dbReference type="SUPFAM" id="SSF52738">
    <property type="entry name" value="Methylesterase CheB, C-terminal domain"/>
    <property type="match status" value="1"/>
</dbReference>
<dbReference type="Pfam" id="PF01339">
    <property type="entry name" value="CheB_methylest"/>
    <property type="match status" value="1"/>
</dbReference>
<feature type="domain" description="CheB-type methylesterase" evidence="5">
    <location>
        <begin position="144"/>
        <end position="340"/>
    </location>
</feature>
<dbReference type="RefSeq" id="WP_196954761.1">
    <property type="nucleotide sequence ID" value="NZ_JADWYK010000004.1"/>
</dbReference>
<evidence type="ECO:0000256" key="1">
    <source>
        <dbReference type="ARBA" id="ARBA00022801"/>
    </source>
</evidence>
<protein>
    <recommendedName>
        <fullName evidence="2">protein-glutamate methylesterase</fullName>
        <ecNumber evidence="2">3.1.1.61</ecNumber>
    </recommendedName>
</protein>
<dbReference type="Proteomes" id="UP000601099">
    <property type="component" value="Unassembled WGS sequence"/>
</dbReference>
<evidence type="ECO:0000256" key="2">
    <source>
        <dbReference type="ARBA" id="ARBA00039140"/>
    </source>
</evidence>
<dbReference type="CDD" id="cd16432">
    <property type="entry name" value="CheB_Rec"/>
    <property type="match status" value="1"/>
</dbReference>
<dbReference type="EC" id="3.1.1.61" evidence="2"/>
<dbReference type="PANTHER" id="PTHR42872">
    <property type="entry name" value="PROTEIN-GLUTAMATE METHYLESTERASE/PROTEIN-GLUTAMINE GLUTAMINASE"/>
    <property type="match status" value="1"/>
</dbReference>
<keyword evidence="1 4" id="KW-0378">Hydrolase</keyword>
<gene>
    <name evidence="6" type="ORF">I5L79_09335</name>
</gene>
<dbReference type="Gene3D" id="3.40.50.180">
    <property type="entry name" value="Methylesterase CheB, C-terminal domain"/>
    <property type="match status" value="1"/>
</dbReference>
<keyword evidence="4" id="KW-0145">Chemotaxis</keyword>
<name>A0ABS0L0W3_9BACT</name>
<evidence type="ECO:0000256" key="4">
    <source>
        <dbReference type="PROSITE-ProRule" id="PRU00050"/>
    </source>
</evidence>
<evidence type="ECO:0000313" key="6">
    <source>
        <dbReference type="EMBL" id="MBG8553749.1"/>
    </source>
</evidence>
<feature type="active site" evidence="4">
    <location>
        <position position="282"/>
    </location>
</feature>
<dbReference type="PANTHER" id="PTHR42872:SF6">
    <property type="entry name" value="PROTEIN-GLUTAMATE METHYLESTERASE_PROTEIN-GLUTAMINE GLUTAMINASE"/>
    <property type="match status" value="1"/>
</dbReference>
<dbReference type="InterPro" id="IPR000673">
    <property type="entry name" value="Sig_transdc_resp-reg_Me-estase"/>
</dbReference>
<comment type="caution">
    <text evidence="6">The sequence shown here is derived from an EMBL/GenBank/DDBJ whole genome shotgun (WGS) entry which is preliminary data.</text>
</comment>
<proteinExistence type="predicted"/>
<dbReference type="PROSITE" id="PS50122">
    <property type="entry name" value="CHEB"/>
    <property type="match status" value="1"/>
</dbReference>
<evidence type="ECO:0000256" key="3">
    <source>
        <dbReference type="ARBA" id="ARBA00048267"/>
    </source>
</evidence>
<accession>A0ABS0L0W3</accession>
<feature type="active site" evidence="4">
    <location>
        <position position="156"/>
    </location>
</feature>